<comment type="caution">
    <text evidence="2">The sequence shown here is derived from an EMBL/GenBank/DDBJ whole genome shotgun (WGS) entry which is preliminary data.</text>
</comment>
<dbReference type="InterPro" id="IPR003018">
    <property type="entry name" value="GAF"/>
</dbReference>
<evidence type="ECO:0000259" key="1">
    <source>
        <dbReference type="Pfam" id="PF01590"/>
    </source>
</evidence>
<proteinExistence type="predicted"/>
<protein>
    <submittedName>
        <fullName evidence="2">Histidine kinase</fullName>
    </submittedName>
</protein>
<dbReference type="SUPFAM" id="SSF55781">
    <property type="entry name" value="GAF domain-like"/>
    <property type="match status" value="1"/>
</dbReference>
<dbReference type="GO" id="GO:0016301">
    <property type="term" value="F:kinase activity"/>
    <property type="evidence" value="ECO:0007669"/>
    <property type="project" value="UniProtKB-KW"/>
</dbReference>
<dbReference type="AlphaFoldDB" id="A0A1E7KAL6"/>
<evidence type="ECO:0000313" key="3">
    <source>
        <dbReference type="Proteomes" id="UP000175829"/>
    </source>
</evidence>
<dbReference type="EMBL" id="LJGV01000022">
    <property type="protein sequence ID" value="OEV00904.1"/>
    <property type="molecule type" value="Genomic_DNA"/>
</dbReference>
<dbReference type="PANTHER" id="PTHR43102:SF2">
    <property type="entry name" value="GAF DOMAIN-CONTAINING PROTEIN"/>
    <property type="match status" value="1"/>
</dbReference>
<dbReference type="PATRIC" id="fig|943816.4.peg.5069"/>
<dbReference type="InterPro" id="IPR029016">
    <property type="entry name" value="GAF-like_dom_sf"/>
</dbReference>
<evidence type="ECO:0000313" key="2">
    <source>
        <dbReference type="EMBL" id="OEV00904.1"/>
    </source>
</evidence>
<keyword evidence="2" id="KW-0418">Kinase</keyword>
<name>A0A1E7KAL6_9ACTN</name>
<organism evidence="2 3">
    <name type="scientific">Streptomyces qinglanensis</name>
    <dbReference type="NCBI Taxonomy" id="943816"/>
    <lineage>
        <taxon>Bacteria</taxon>
        <taxon>Bacillati</taxon>
        <taxon>Actinomycetota</taxon>
        <taxon>Actinomycetes</taxon>
        <taxon>Kitasatosporales</taxon>
        <taxon>Streptomycetaceae</taxon>
        <taxon>Streptomyces</taxon>
    </lineage>
</organism>
<dbReference type="Gene3D" id="3.30.450.40">
    <property type="match status" value="1"/>
</dbReference>
<dbReference type="Proteomes" id="UP000175829">
    <property type="component" value="Unassembled WGS sequence"/>
</dbReference>
<feature type="domain" description="GAF" evidence="1">
    <location>
        <begin position="41"/>
        <end position="182"/>
    </location>
</feature>
<keyword evidence="2" id="KW-0808">Transferase</keyword>
<reference evidence="2 3" key="1">
    <citation type="journal article" date="2016" name="Front. Microbiol.">
        <title>Comparative Genomics Analysis of Streptomyces Species Reveals Their Adaptation to the Marine Environment and Their Diversity at the Genomic Level.</title>
        <authorList>
            <person name="Tian X."/>
            <person name="Zhang Z."/>
            <person name="Yang T."/>
            <person name="Chen M."/>
            <person name="Li J."/>
            <person name="Chen F."/>
            <person name="Yang J."/>
            <person name="Li W."/>
            <person name="Zhang B."/>
            <person name="Zhang Z."/>
            <person name="Wu J."/>
            <person name="Zhang C."/>
            <person name="Long L."/>
            <person name="Xiao J."/>
        </authorList>
    </citation>
    <scope>NUCLEOTIDE SEQUENCE [LARGE SCALE GENOMIC DNA]</scope>
    <source>
        <strain evidence="2 3">SCSIO M10379</strain>
    </source>
</reference>
<accession>A0A1E7KAL6</accession>
<dbReference type="Pfam" id="PF01590">
    <property type="entry name" value="GAF"/>
    <property type="match status" value="1"/>
</dbReference>
<dbReference type="RefSeq" id="WP_019354108.1">
    <property type="nucleotide sequence ID" value="NZ_LJGV01000022.1"/>
</dbReference>
<dbReference type="PANTHER" id="PTHR43102">
    <property type="entry name" value="SLR1143 PROTEIN"/>
    <property type="match status" value="1"/>
</dbReference>
<gene>
    <name evidence="2" type="ORF">AN217_27335</name>
</gene>
<sequence length="192" mass="20653">MPFTQLDLTDRLLLTPRDDEGPARAARLRELGMGDDQPVPALDTFARELARVTDAPVAAVNFVDERRQYFAGLYDAAVDPARGPVDPDGGFGRVMPRDLGYCVHVVARRSALVLEDVRDFARFAVNAVVDEAGVASYLGAPLIDPVSGMALGTVCVVDQQPRAWGQQGLHTIKTMAAQLQREILGGPDRAAG</sequence>